<comment type="caution">
    <text evidence="4">The sequence shown here is derived from an EMBL/GenBank/DDBJ whole genome shotgun (WGS) entry which is preliminary data.</text>
</comment>
<dbReference type="AlphaFoldDB" id="A0A3L7JVJ9"/>
<sequence>MQVYQYDAFSNTPNKGNPAGVVFRADGLSEKEMQETANKAGFNETAFLLKSENADLRIRYFSPGTEMDLCGHATVASIYALFARNEFAEQKSILIETKAGILPIYIQALPGGDVQITMQQATPDFREFNGSLSELAASIGLTKEDIDDQLPVLYGSTGTWTLLIPIKSLEAFKKMEPKNQLFPSILKEMPRASVHPFCLDAYDASADMHGRHFSSAYSGVVEDPVTGTASGVMGAYYAQFVKPQRKDQLEIVVEQGDEMNKDGRVMVRVINKDEQYEVEISGSAVYVGEKHISLDGKKA</sequence>
<feature type="active site" evidence="3">
    <location>
        <position position="44"/>
    </location>
</feature>
<dbReference type="GO" id="GO:0005737">
    <property type="term" value="C:cytoplasm"/>
    <property type="evidence" value="ECO:0007669"/>
    <property type="project" value="TreeGrafter"/>
</dbReference>
<dbReference type="PANTHER" id="PTHR13774:SF17">
    <property type="entry name" value="PHENAZINE BIOSYNTHESIS-LIKE DOMAIN-CONTAINING PROTEIN"/>
    <property type="match status" value="1"/>
</dbReference>
<evidence type="ECO:0000256" key="1">
    <source>
        <dbReference type="ARBA" id="ARBA00008270"/>
    </source>
</evidence>
<dbReference type="Proteomes" id="UP000276770">
    <property type="component" value="Unassembled WGS sequence"/>
</dbReference>
<name>A0A3L7JVJ9_9BACI</name>
<dbReference type="NCBIfam" id="TIGR00654">
    <property type="entry name" value="PhzF_family"/>
    <property type="match status" value="1"/>
</dbReference>
<dbReference type="InterPro" id="IPR003719">
    <property type="entry name" value="Phenazine_PhzF-like"/>
</dbReference>
<evidence type="ECO:0000313" key="4">
    <source>
        <dbReference type="EMBL" id="RLQ94274.1"/>
    </source>
</evidence>
<evidence type="ECO:0000313" key="5">
    <source>
        <dbReference type="Proteomes" id="UP000276770"/>
    </source>
</evidence>
<proteinExistence type="inferred from homology"/>
<dbReference type="SUPFAM" id="SSF54506">
    <property type="entry name" value="Diaminopimelate epimerase-like"/>
    <property type="match status" value="1"/>
</dbReference>
<reference evidence="4 5" key="1">
    <citation type="submission" date="2018-10" db="EMBL/GenBank/DDBJ databases">
        <title>Falsibacillus sp. genome draft.</title>
        <authorList>
            <person name="Shi S."/>
        </authorList>
    </citation>
    <scope>NUCLEOTIDE SEQUENCE [LARGE SCALE GENOMIC DNA]</scope>
    <source>
        <strain evidence="4 5">GY 10110</strain>
    </source>
</reference>
<organism evidence="4 5">
    <name type="scientific">Falsibacillus albus</name>
    <dbReference type="NCBI Taxonomy" id="2478915"/>
    <lineage>
        <taxon>Bacteria</taxon>
        <taxon>Bacillati</taxon>
        <taxon>Bacillota</taxon>
        <taxon>Bacilli</taxon>
        <taxon>Bacillales</taxon>
        <taxon>Bacillaceae</taxon>
        <taxon>Falsibacillus</taxon>
    </lineage>
</organism>
<comment type="similarity">
    <text evidence="1">Belongs to the PhzF family.</text>
</comment>
<dbReference type="GO" id="GO:0016853">
    <property type="term" value="F:isomerase activity"/>
    <property type="evidence" value="ECO:0007669"/>
    <property type="project" value="UniProtKB-KW"/>
</dbReference>
<dbReference type="OrthoDB" id="9788221at2"/>
<keyword evidence="2" id="KW-0413">Isomerase</keyword>
<evidence type="ECO:0000256" key="2">
    <source>
        <dbReference type="ARBA" id="ARBA00023235"/>
    </source>
</evidence>
<dbReference type="Pfam" id="PF02567">
    <property type="entry name" value="PhzC-PhzF"/>
    <property type="match status" value="1"/>
</dbReference>
<dbReference type="Gene3D" id="3.10.310.10">
    <property type="entry name" value="Diaminopimelate Epimerase, Chain A, domain 1"/>
    <property type="match status" value="2"/>
</dbReference>
<dbReference type="RefSeq" id="WP_121681365.1">
    <property type="nucleotide sequence ID" value="NZ_RCVZ01000010.1"/>
</dbReference>
<keyword evidence="5" id="KW-1185">Reference proteome</keyword>
<dbReference type="PANTHER" id="PTHR13774">
    <property type="entry name" value="PHENAZINE BIOSYNTHESIS PROTEIN"/>
    <property type="match status" value="1"/>
</dbReference>
<accession>A0A3L7JVJ9</accession>
<protein>
    <submittedName>
        <fullName evidence="4">PhzF family phenazine biosynthesis protein</fullName>
    </submittedName>
</protein>
<dbReference type="EMBL" id="RCVZ01000010">
    <property type="protein sequence ID" value="RLQ94274.1"/>
    <property type="molecule type" value="Genomic_DNA"/>
</dbReference>
<gene>
    <name evidence="4" type="ORF">D9X91_14530</name>
</gene>
<dbReference type="PIRSF" id="PIRSF016184">
    <property type="entry name" value="PhzC_PhzF"/>
    <property type="match status" value="1"/>
</dbReference>
<evidence type="ECO:0000256" key="3">
    <source>
        <dbReference type="PIRSR" id="PIRSR016184-1"/>
    </source>
</evidence>